<evidence type="ECO:0000256" key="3">
    <source>
        <dbReference type="ARBA" id="ARBA00022833"/>
    </source>
</evidence>
<dbReference type="InterPro" id="IPR010442">
    <property type="entry name" value="PET_domain"/>
</dbReference>
<name>A0A9N9X2V3_PHACE</name>
<feature type="compositionally biased region" description="Polar residues" evidence="6">
    <location>
        <begin position="453"/>
        <end position="468"/>
    </location>
</feature>
<dbReference type="PROSITE" id="PS00478">
    <property type="entry name" value="LIM_DOMAIN_1"/>
    <property type="match status" value="2"/>
</dbReference>
<dbReference type="FunFam" id="2.10.110.10:FF:000005">
    <property type="entry name" value="Testin isoform 1"/>
    <property type="match status" value="1"/>
</dbReference>
<evidence type="ECO:0000256" key="5">
    <source>
        <dbReference type="PROSITE-ProRule" id="PRU00125"/>
    </source>
</evidence>
<dbReference type="Pfam" id="PF00412">
    <property type="entry name" value="LIM"/>
    <property type="match status" value="2"/>
</dbReference>
<feature type="transmembrane region" description="Helical" evidence="7">
    <location>
        <begin position="29"/>
        <end position="47"/>
    </location>
</feature>
<feature type="compositionally biased region" description="Polar residues" evidence="6">
    <location>
        <begin position="537"/>
        <end position="550"/>
    </location>
</feature>
<dbReference type="PROSITE" id="PS51303">
    <property type="entry name" value="PET"/>
    <property type="match status" value="1"/>
</dbReference>
<gene>
    <name evidence="10" type="ORF">PHAECO_LOCUS2567</name>
</gene>
<dbReference type="AlphaFoldDB" id="A0A9N9X2V3"/>
<sequence>MEISRSVSPSCHLRQSPPAPTTPYNSDDLLDLCLLLLLLLAILLYLVSTFQALGDFDLRERLGGDLTRCLSVNNFSSRRSLSSNLSRSLGLDLHFWRKCCKICKCPKEEHEVQDDDIYGWAQFQLLGSKPNKIKQKIVLPGKKDETYLDWTPKGNKETVDKYLKTLPPEQLPVIGSQAARERKQLLQKQIPIHDIDPNLCHELNEEELKQMNEYIAHVKQNSVGVGQIVSLSNIIKGNLHMLSPADAEIIAKRYSKGIPLSEIVKLQSQRMSGGLVNPELSKNLETLSLNKRNLPVFHPKLLDQKEDIADLRISENVHDKHFPVYGSESNKALQSSQFADALRPKNYNKDNRFLPMNEQQTFDQTIDEEYQRNPNFDPKRPSQFNPQSVPYQPSTEKDVFLGGNISEHETGNSAFVPYQKASSNVNQLGESYTQQATIKDPSFNKNLEKRRSNSSTDVQLGEMNTPSIPENHLTEDRRKFDPRYNKYGGVLPPTESKNSQDSQGMTSRDTNVGKHPQDSITNTETNQHPTGQIVDHNFSQYGDNSGSQHYSSIEDIQDDRVYENVNHLRKQTENLPSYIPGKYNILSEQQTPMNIPKTFKDLAFSTYDADSIDPMEREAAANEFRYGQYRQPGSYNNGENRSNNSGVPINSREFRPIRTNDIQNMFEKNSAFEQTSANENSTPFESMNNKNSRSPPNHERPYTNLSNKLNTPEKSSNDLIASEPLHTMNPSFSHEMPYSYKPNSFNTPQKFSGDLNEVDPMETENIENHSGTPNIPNKKLSEMLPVTHGTNEDFLYPSQVNIGLIQDINYPDIKAATHGSNDFYEEYSPDSIREIMNNIKLPDCHYCRKPFEENEFAVAIDRAKALFHAGCFKCGGCNQILADNVYFYHKESDNVYCLRDYAKIRGFPRCKACDELIFTKEYCLADNSTFHLKHFCCTECDKPLAGQDYTLEEEMPYCLPCFEQSKASKCSSCCKVIKPDEVGCTLNGVHFHAVDECFACQICKIPLIGYYRVTPSTIDECAILTMRHYIKCILL</sequence>
<evidence type="ECO:0000313" key="11">
    <source>
        <dbReference type="Proteomes" id="UP001153737"/>
    </source>
</evidence>
<evidence type="ECO:0000256" key="1">
    <source>
        <dbReference type="ARBA" id="ARBA00022723"/>
    </source>
</evidence>
<feature type="compositionally biased region" description="Basic and acidic residues" evidence="6">
    <location>
        <begin position="472"/>
        <end position="484"/>
    </location>
</feature>
<evidence type="ECO:0000256" key="6">
    <source>
        <dbReference type="SAM" id="MobiDB-lite"/>
    </source>
</evidence>
<feature type="region of interest" description="Disordered" evidence="6">
    <location>
        <begin position="629"/>
        <end position="656"/>
    </location>
</feature>
<feature type="compositionally biased region" description="Polar residues" evidence="6">
    <location>
        <begin position="382"/>
        <end position="394"/>
    </location>
</feature>
<keyword evidence="4 5" id="KW-0440">LIM domain</keyword>
<dbReference type="PANTHER" id="PTHR24211">
    <property type="entry name" value="LIM DOMAIN-CONTAINING PROTEIN"/>
    <property type="match status" value="1"/>
</dbReference>
<keyword evidence="7" id="KW-1133">Transmembrane helix</keyword>
<dbReference type="InterPro" id="IPR047120">
    <property type="entry name" value="Pk/Esn/Tes"/>
</dbReference>
<feature type="region of interest" description="Disordered" evidence="6">
    <location>
        <begin position="1"/>
        <end position="21"/>
    </location>
</feature>
<feature type="compositionally biased region" description="Polar residues" evidence="6">
    <location>
        <begin position="518"/>
        <end position="530"/>
    </location>
</feature>
<dbReference type="CDD" id="cd09341">
    <property type="entry name" value="LIM2_Testin_like"/>
    <property type="match status" value="1"/>
</dbReference>
<dbReference type="Gene3D" id="2.10.110.10">
    <property type="entry name" value="Cysteine Rich Protein"/>
    <property type="match status" value="3"/>
</dbReference>
<keyword evidence="1 5" id="KW-0479">Metal-binding</keyword>
<evidence type="ECO:0000259" key="8">
    <source>
        <dbReference type="PROSITE" id="PS50023"/>
    </source>
</evidence>
<keyword evidence="11" id="KW-1185">Reference proteome</keyword>
<dbReference type="SMART" id="SM00132">
    <property type="entry name" value="LIM"/>
    <property type="match status" value="3"/>
</dbReference>
<feature type="compositionally biased region" description="Polar residues" evidence="6">
    <location>
        <begin position="495"/>
        <end position="510"/>
    </location>
</feature>
<feature type="region of interest" description="Disordered" evidence="6">
    <location>
        <begin position="432"/>
        <end position="550"/>
    </location>
</feature>
<reference evidence="10" key="1">
    <citation type="submission" date="2022-01" db="EMBL/GenBank/DDBJ databases">
        <authorList>
            <person name="King R."/>
        </authorList>
    </citation>
    <scope>NUCLEOTIDE SEQUENCE</scope>
</reference>
<accession>A0A9N9X2V3</accession>
<protein>
    <submittedName>
        <fullName evidence="10">Uncharacterized protein</fullName>
    </submittedName>
</protein>
<dbReference type="SUPFAM" id="SSF57716">
    <property type="entry name" value="Glucocorticoid receptor-like (DNA-binding domain)"/>
    <property type="match status" value="2"/>
</dbReference>
<dbReference type="EMBL" id="OU896717">
    <property type="protein sequence ID" value="CAG9814587.1"/>
    <property type="molecule type" value="Genomic_DNA"/>
</dbReference>
<dbReference type="Proteomes" id="UP001153737">
    <property type="component" value="Chromosome 11"/>
</dbReference>
<keyword evidence="3 5" id="KW-0862">Zinc</keyword>
<feature type="domain" description="LIM zinc-binding" evidence="8">
    <location>
        <begin position="842"/>
        <end position="907"/>
    </location>
</feature>
<dbReference type="InterPro" id="IPR001781">
    <property type="entry name" value="Znf_LIM"/>
</dbReference>
<dbReference type="GO" id="GO:0008270">
    <property type="term" value="F:zinc ion binding"/>
    <property type="evidence" value="ECO:0007669"/>
    <property type="project" value="InterPro"/>
</dbReference>
<reference evidence="10" key="2">
    <citation type="submission" date="2022-10" db="EMBL/GenBank/DDBJ databases">
        <authorList>
            <consortium name="ENA_rothamsted_submissions"/>
            <consortium name="culmorum"/>
            <person name="King R."/>
        </authorList>
    </citation>
    <scope>NUCLEOTIDE SEQUENCE</scope>
</reference>
<evidence type="ECO:0000256" key="4">
    <source>
        <dbReference type="ARBA" id="ARBA00023038"/>
    </source>
</evidence>
<dbReference type="Pfam" id="PF06297">
    <property type="entry name" value="PET"/>
    <property type="match status" value="1"/>
</dbReference>
<keyword evidence="2" id="KW-0677">Repeat</keyword>
<feature type="domain" description="LIM zinc-binding" evidence="8">
    <location>
        <begin position="908"/>
        <end position="968"/>
    </location>
</feature>
<feature type="compositionally biased region" description="Polar residues" evidence="6">
    <location>
        <begin position="631"/>
        <end position="648"/>
    </location>
</feature>
<dbReference type="PROSITE" id="PS50023">
    <property type="entry name" value="LIM_DOMAIN_2"/>
    <property type="match status" value="2"/>
</dbReference>
<evidence type="ECO:0000259" key="9">
    <source>
        <dbReference type="PROSITE" id="PS51303"/>
    </source>
</evidence>
<dbReference type="PANTHER" id="PTHR24211:SF22">
    <property type="entry name" value="TESTIN"/>
    <property type="match status" value="1"/>
</dbReference>
<feature type="domain" description="PET" evidence="9">
    <location>
        <begin position="128"/>
        <end position="236"/>
    </location>
</feature>
<feature type="compositionally biased region" description="Polar residues" evidence="6">
    <location>
        <begin position="703"/>
        <end position="715"/>
    </location>
</feature>
<feature type="compositionally biased region" description="Polar residues" evidence="6">
    <location>
        <begin position="673"/>
        <end position="695"/>
    </location>
</feature>
<evidence type="ECO:0000256" key="2">
    <source>
        <dbReference type="ARBA" id="ARBA00022737"/>
    </source>
</evidence>
<feature type="region of interest" description="Disordered" evidence="6">
    <location>
        <begin position="673"/>
        <end position="715"/>
    </location>
</feature>
<feature type="region of interest" description="Disordered" evidence="6">
    <location>
        <begin position="371"/>
        <end position="394"/>
    </location>
</feature>
<keyword evidence="7" id="KW-0472">Membrane</keyword>
<proteinExistence type="predicted"/>
<evidence type="ECO:0000313" key="10">
    <source>
        <dbReference type="EMBL" id="CAG9814587.1"/>
    </source>
</evidence>
<dbReference type="OrthoDB" id="10069167at2759"/>
<organism evidence="10 11">
    <name type="scientific">Phaedon cochleariae</name>
    <name type="common">Mustard beetle</name>
    <dbReference type="NCBI Taxonomy" id="80249"/>
    <lineage>
        <taxon>Eukaryota</taxon>
        <taxon>Metazoa</taxon>
        <taxon>Ecdysozoa</taxon>
        <taxon>Arthropoda</taxon>
        <taxon>Hexapoda</taxon>
        <taxon>Insecta</taxon>
        <taxon>Pterygota</taxon>
        <taxon>Neoptera</taxon>
        <taxon>Endopterygota</taxon>
        <taxon>Coleoptera</taxon>
        <taxon>Polyphaga</taxon>
        <taxon>Cucujiformia</taxon>
        <taxon>Chrysomeloidea</taxon>
        <taxon>Chrysomelidae</taxon>
        <taxon>Chrysomelinae</taxon>
        <taxon>Chrysomelini</taxon>
        <taxon>Phaedon</taxon>
    </lineage>
</organism>
<keyword evidence="7" id="KW-0812">Transmembrane</keyword>
<evidence type="ECO:0000256" key="7">
    <source>
        <dbReference type="SAM" id="Phobius"/>
    </source>
</evidence>